<dbReference type="Proteomes" id="UP000186744">
    <property type="component" value="Unassembled WGS sequence"/>
</dbReference>
<protein>
    <submittedName>
        <fullName evidence="2">Uncharacterized protein</fullName>
    </submittedName>
</protein>
<reference evidence="3" key="1">
    <citation type="submission" date="2017-01" db="EMBL/GenBank/DDBJ databases">
        <authorList>
            <person name="Varghese N."/>
            <person name="Submissions S."/>
        </authorList>
    </citation>
    <scope>NUCLEOTIDE SEQUENCE [LARGE SCALE GENOMIC DNA]</scope>
    <source>
        <strain evidence="3">DSM 18017</strain>
    </source>
</reference>
<evidence type="ECO:0000313" key="2">
    <source>
        <dbReference type="EMBL" id="SIT07649.1"/>
    </source>
</evidence>
<gene>
    <name evidence="2" type="ORF">SAMN05421786_10513</name>
</gene>
<dbReference type="OrthoDB" id="1274032at2"/>
<feature type="transmembrane region" description="Helical" evidence="1">
    <location>
        <begin position="12"/>
        <end position="33"/>
    </location>
</feature>
<dbReference type="RefSeq" id="WP_076552676.1">
    <property type="nucleotide sequence ID" value="NZ_FTOL01000005.1"/>
</dbReference>
<evidence type="ECO:0000313" key="3">
    <source>
        <dbReference type="Proteomes" id="UP000186744"/>
    </source>
</evidence>
<organism evidence="2 3">
    <name type="scientific">Chryseobacterium ureilyticum</name>
    <dbReference type="NCBI Taxonomy" id="373668"/>
    <lineage>
        <taxon>Bacteria</taxon>
        <taxon>Pseudomonadati</taxon>
        <taxon>Bacteroidota</taxon>
        <taxon>Flavobacteriia</taxon>
        <taxon>Flavobacteriales</taxon>
        <taxon>Weeksellaceae</taxon>
        <taxon>Chryseobacterium group</taxon>
        <taxon>Chryseobacterium</taxon>
    </lineage>
</organism>
<feature type="transmembrane region" description="Helical" evidence="1">
    <location>
        <begin position="39"/>
        <end position="61"/>
    </location>
</feature>
<keyword evidence="1" id="KW-1133">Transmembrane helix</keyword>
<keyword evidence="3" id="KW-1185">Reference proteome</keyword>
<feature type="transmembrane region" description="Helical" evidence="1">
    <location>
        <begin position="73"/>
        <end position="95"/>
    </location>
</feature>
<keyword evidence="1" id="KW-0472">Membrane</keyword>
<accession>A0A1N7PB44</accession>
<proteinExistence type="predicted"/>
<keyword evidence="1" id="KW-0812">Transmembrane</keyword>
<dbReference type="EMBL" id="FTOL01000005">
    <property type="protein sequence ID" value="SIT07649.1"/>
    <property type="molecule type" value="Genomic_DNA"/>
</dbReference>
<evidence type="ECO:0000256" key="1">
    <source>
        <dbReference type="SAM" id="Phobius"/>
    </source>
</evidence>
<name>A0A1N7PB44_9FLAO</name>
<dbReference type="AlphaFoldDB" id="A0A1N7PB44"/>
<sequence length="96" mass="10880">MKKQFKNWTLFFILGLVTIVLGVAASIVMMTSVSAPDTLYGMFILLWMIPVALVVIIDRILVRRFGNKAVNKIQFAILLLIVLLWILRALANLIYS</sequence>